<gene>
    <name evidence="2" type="ORF">JK359_32260</name>
</gene>
<organism evidence="2 3">
    <name type="scientific">Streptomyces actinomycinicus</name>
    <dbReference type="NCBI Taxonomy" id="1695166"/>
    <lineage>
        <taxon>Bacteria</taxon>
        <taxon>Bacillati</taxon>
        <taxon>Actinomycetota</taxon>
        <taxon>Actinomycetes</taxon>
        <taxon>Kitasatosporales</taxon>
        <taxon>Streptomycetaceae</taxon>
        <taxon>Streptomyces</taxon>
    </lineage>
</organism>
<evidence type="ECO:0000313" key="3">
    <source>
        <dbReference type="Proteomes" id="UP000661858"/>
    </source>
</evidence>
<dbReference type="Proteomes" id="UP000661858">
    <property type="component" value="Unassembled WGS sequence"/>
</dbReference>
<dbReference type="AlphaFoldDB" id="A0A937EQK3"/>
<comment type="caution">
    <text evidence="2">The sequence shown here is derived from an EMBL/GenBank/DDBJ whole genome shotgun (WGS) entry which is preliminary data.</text>
</comment>
<dbReference type="RefSeq" id="WP_201843129.1">
    <property type="nucleotide sequence ID" value="NZ_JAERRK010000023.1"/>
</dbReference>
<protein>
    <submittedName>
        <fullName evidence="2">Uncharacterized protein</fullName>
    </submittedName>
</protein>
<accession>A0A937EQK3</accession>
<reference evidence="2" key="1">
    <citation type="submission" date="2021-01" db="EMBL/GenBank/DDBJ databases">
        <title>WGS of actinomycetes isolated from Thailand.</title>
        <authorList>
            <person name="Thawai C."/>
        </authorList>
    </citation>
    <scope>NUCLEOTIDE SEQUENCE</scope>
    <source>
        <strain evidence="2">RCU-197</strain>
    </source>
</reference>
<feature type="region of interest" description="Disordered" evidence="1">
    <location>
        <begin position="22"/>
        <end position="46"/>
    </location>
</feature>
<evidence type="ECO:0000313" key="2">
    <source>
        <dbReference type="EMBL" id="MBL1086580.1"/>
    </source>
</evidence>
<proteinExistence type="predicted"/>
<name>A0A937EQK3_9ACTN</name>
<keyword evidence="3" id="KW-1185">Reference proteome</keyword>
<dbReference type="EMBL" id="JAERRK010000023">
    <property type="protein sequence ID" value="MBL1086580.1"/>
    <property type="molecule type" value="Genomic_DNA"/>
</dbReference>
<evidence type="ECO:0000256" key="1">
    <source>
        <dbReference type="SAM" id="MobiDB-lite"/>
    </source>
</evidence>
<feature type="compositionally biased region" description="Acidic residues" evidence="1">
    <location>
        <begin position="36"/>
        <end position="46"/>
    </location>
</feature>
<sequence length="46" mass="5190">MVTWVEGMDSPDRMDAAVHGLTELADPDQLDTLPTDIDDDRFDGRR</sequence>